<dbReference type="SUPFAM" id="SSF53098">
    <property type="entry name" value="Ribonuclease H-like"/>
    <property type="match status" value="1"/>
</dbReference>
<accession>A0A6L2NMB0</accession>
<dbReference type="PANTHER" id="PTHR48475">
    <property type="entry name" value="RIBONUCLEASE H"/>
    <property type="match status" value="1"/>
</dbReference>
<dbReference type="Pfam" id="PF17921">
    <property type="entry name" value="Integrase_H2C2"/>
    <property type="match status" value="1"/>
</dbReference>
<keyword evidence="3" id="KW-0695">RNA-directed DNA polymerase</keyword>
<dbReference type="InterPro" id="IPR012337">
    <property type="entry name" value="RNaseH-like_sf"/>
</dbReference>
<evidence type="ECO:0000259" key="2">
    <source>
        <dbReference type="Pfam" id="PF17921"/>
    </source>
</evidence>
<feature type="compositionally biased region" description="Basic and acidic residues" evidence="1">
    <location>
        <begin position="1"/>
        <end position="27"/>
    </location>
</feature>
<dbReference type="PANTHER" id="PTHR48475:SF2">
    <property type="entry name" value="RIBONUCLEASE H"/>
    <property type="match status" value="1"/>
</dbReference>
<gene>
    <name evidence="3" type="ORF">Tci_059208</name>
</gene>
<feature type="compositionally biased region" description="Basic and acidic residues" evidence="1">
    <location>
        <begin position="191"/>
        <end position="204"/>
    </location>
</feature>
<dbReference type="EMBL" id="BKCJ010009495">
    <property type="protein sequence ID" value="GEU87230.1"/>
    <property type="molecule type" value="Genomic_DNA"/>
</dbReference>
<protein>
    <submittedName>
        <fullName evidence="3">Reverse transcriptase domain-containing protein</fullName>
    </submittedName>
</protein>
<dbReference type="GO" id="GO:0003676">
    <property type="term" value="F:nucleic acid binding"/>
    <property type="evidence" value="ECO:0007669"/>
    <property type="project" value="InterPro"/>
</dbReference>
<dbReference type="Gene3D" id="3.30.420.10">
    <property type="entry name" value="Ribonuclease H-like superfamily/Ribonuclease H"/>
    <property type="match status" value="1"/>
</dbReference>
<dbReference type="AlphaFoldDB" id="A0A6L2NMB0"/>
<dbReference type="InterPro" id="IPR036397">
    <property type="entry name" value="RNaseH_sf"/>
</dbReference>
<proteinExistence type="predicted"/>
<dbReference type="Gene3D" id="1.10.340.70">
    <property type="match status" value="1"/>
</dbReference>
<feature type="domain" description="Integrase zinc-binding" evidence="2">
    <location>
        <begin position="227"/>
        <end position="278"/>
    </location>
</feature>
<reference evidence="3" key="1">
    <citation type="journal article" date="2019" name="Sci. Rep.">
        <title>Draft genome of Tanacetum cinerariifolium, the natural source of mosquito coil.</title>
        <authorList>
            <person name="Yamashiro T."/>
            <person name="Shiraishi A."/>
            <person name="Satake H."/>
            <person name="Nakayama K."/>
        </authorList>
    </citation>
    <scope>NUCLEOTIDE SEQUENCE</scope>
</reference>
<dbReference type="InterPro" id="IPR041588">
    <property type="entry name" value="Integrase_H2C2"/>
</dbReference>
<sequence>METTRSRTEAKLQEGRIPEPTKAEVKARQIHPPYKNTKRNYGFRQREVQASPSNDNPGEEDGMEGPMIIKAEMGGHFVHRMYVDGGSSSEILYEHRFNRFRSKRKRRQANEKINSIISHVNRTKRERRTEYLPGGCKRSRQCSPNDRKGWEATERLLKWSFELEEHDIHYRSRTAVKGQILADFIVERPKDDPQDTAMRDKEALPSRPNNYKSRRDGIHICSKIQANYVLREIHEGSCSMHAGPRSVVAKALRSGYYWPTMQADARKLIRECNDCQVHRLVPRSLQQNLVLITSPWPFYKWRIDIAGSFMEGPGKVKFLIVAIDYFTKWIEAKPVATITEAQIKKDNPFKDWREKLCIHQCFTFVKHPQTNGLVERANRILGEGIKARLDERRKNWLEEILHVLWVHRTMIKSNNRETPFLLTYGTEAVYPVEIGMPTLRTMKVDMKKK</sequence>
<organism evidence="3">
    <name type="scientific">Tanacetum cinerariifolium</name>
    <name type="common">Dalmatian daisy</name>
    <name type="synonym">Chrysanthemum cinerariifolium</name>
    <dbReference type="NCBI Taxonomy" id="118510"/>
    <lineage>
        <taxon>Eukaryota</taxon>
        <taxon>Viridiplantae</taxon>
        <taxon>Streptophyta</taxon>
        <taxon>Embryophyta</taxon>
        <taxon>Tracheophyta</taxon>
        <taxon>Spermatophyta</taxon>
        <taxon>Magnoliopsida</taxon>
        <taxon>eudicotyledons</taxon>
        <taxon>Gunneridae</taxon>
        <taxon>Pentapetalae</taxon>
        <taxon>asterids</taxon>
        <taxon>campanulids</taxon>
        <taxon>Asterales</taxon>
        <taxon>Asteraceae</taxon>
        <taxon>Asteroideae</taxon>
        <taxon>Anthemideae</taxon>
        <taxon>Anthemidinae</taxon>
        <taxon>Tanacetum</taxon>
    </lineage>
</organism>
<keyword evidence="3" id="KW-0808">Transferase</keyword>
<keyword evidence="3" id="KW-0548">Nucleotidyltransferase</keyword>
<dbReference type="GO" id="GO:0003964">
    <property type="term" value="F:RNA-directed DNA polymerase activity"/>
    <property type="evidence" value="ECO:0007669"/>
    <property type="project" value="UniProtKB-KW"/>
</dbReference>
<comment type="caution">
    <text evidence="3">The sequence shown here is derived from an EMBL/GenBank/DDBJ whole genome shotgun (WGS) entry which is preliminary data.</text>
</comment>
<feature type="region of interest" description="Disordered" evidence="1">
    <location>
        <begin position="1"/>
        <end position="64"/>
    </location>
</feature>
<evidence type="ECO:0000256" key="1">
    <source>
        <dbReference type="SAM" id="MobiDB-lite"/>
    </source>
</evidence>
<feature type="region of interest" description="Disordered" evidence="1">
    <location>
        <begin position="191"/>
        <end position="211"/>
    </location>
</feature>
<name>A0A6L2NMB0_TANCI</name>
<evidence type="ECO:0000313" key="3">
    <source>
        <dbReference type="EMBL" id="GEU87230.1"/>
    </source>
</evidence>